<name>D8IDH1_BRAP9</name>
<dbReference type="AlphaFoldDB" id="D8IDH1"/>
<keyword evidence="2" id="KW-1185">Reference proteome</keyword>
<evidence type="ECO:0000313" key="1">
    <source>
        <dbReference type="EMBL" id="ADK31194.1"/>
    </source>
</evidence>
<dbReference type="InParanoid" id="D8IDH1"/>
<dbReference type="KEGG" id="bpo:BP951000_1205"/>
<proteinExistence type="predicted"/>
<protein>
    <submittedName>
        <fullName evidence="1">Uncharacterized protein</fullName>
    </submittedName>
</protein>
<sequence length="103" mass="12043">MGEMMNNKKSLLHFVDASIVHKDIKANDYVVAKVGYFFRDVHERRCKVLIESDLNISLTDSFVIINKEEAEELVREKMKPNDVINYLKEENRSLKEKIKSLEA</sequence>
<gene>
    <name evidence="1" type="ordered locus">BP951000_1205</name>
</gene>
<dbReference type="EMBL" id="CP002025">
    <property type="protein sequence ID" value="ADK31194.1"/>
    <property type="molecule type" value="Genomic_DNA"/>
</dbReference>
<dbReference type="STRING" id="759914.BP951000_1205"/>
<organism evidence="1 2">
    <name type="scientific">Brachyspira pilosicoli (strain ATCC BAA-1826 / 95/1000)</name>
    <dbReference type="NCBI Taxonomy" id="759914"/>
    <lineage>
        <taxon>Bacteria</taxon>
        <taxon>Pseudomonadati</taxon>
        <taxon>Spirochaetota</taxon>
        <taxon>Spirochaetia</taxon>
        <taxon>Brachyspirales</taxon>
        <taxon>Brachyspiraceae</taxon>
        <taxon>Brachyspira</taxon>
    </lineage>
</organism>
<reference evidence="1 2" key="1">
    <citation type="journal article" date="2010" name="PLoS ONE">
        <title>The complete genome sequence of the pathogenic intestinal spirochete Brachyspira pilosicoli and comparison with other Brachyspira genomes.</title>
        <authorList>
            <person name="Wanchanthuek P."/>
            <person name="Bellgard M.I."/>
            <person name="La T."/>
            <person name="Ryan K."/>
            <person name="Moolhuijzen P."/>
            <person name="Chapman B."/>
            <person name="Black M."/>
            <person name="Schibeci D."/>
            <person name="Hunter A."/>
            <person name="Barrero R."/>
            <person name="Phillips N.D."/>
            <person name="Hampson D.J."/>
        </authorList>
    </citation>
    <scope>NUCLEOTIDE SEQUENCE [LARGE SCALE GENOMIC DNA]</scope>
    <source>
        <strain evidence="2">ATCC BAA-1826 / 95/1000</strain>
    </source>
</reference>
<accession>D8IDH1</accession>
<dbReference type="HOGENOM" id="CLU_161858_0_0_12"/>
<evidence type="ECO:0000313" key="2">
    <source>
        <dbReference type="Proteomes" id="UP000000332"/>
    </source>
</evidence>
<dbReference type="Proteomes" id="UP000000332">
    <property type="component" value="Chromosome"/>
</dbReference>